<dbReference type="InParanoid" id="A0A6P7I952"/>
<feature type="signal peptide" evidence="2">
    <location>
        <begin position="1"/>
        <end position="21"/>
    </location>
</feature>
<evidence type="ECO:0000313" key="4">
    <source>
        <dbReference type="RefSeq" id="XP_028262273.1"/>
    </source>
</evidence>
<gene>
    <name evidence="4" type="primary">LOC114436282</name>
</gene>
<keyword evidence="1" id="KW-1133">Transmembrane helix</keyword>
<dbReference type="Proteomes" id="UP000515145">
    <property type="component" value="Chromosome 5"/>
</dbReference>
<dbReference type="RefSeq" id="XP_028262273.1">
    <property type="nucleotide sequence ID" value="XM_028406472.1"/>
</dbReference>
<proteinExistence type="predicted"/>
<accession>A0A6P7I952</accession>
<evidence type="ECO:0000256" key="2">
    <source>
        <dbReference type="SAM" id="SignalP"/>
    </source>
</evidence>
<feature type="chain" id="PRO_5028223171" evidence="2">
    <location>
        <begin position="22"/>
        <end position="516"/>
    </location>
</feature>
<dbReference type="FunCoup" id="A0A6P7I952">
    <property type="interactions" value="3"/>
</dbReference>
<dbReference type="AlphaFoldDB" id="A0A6P7I952"/>
<keyword evidence="1" id="KW-0812">Transmembrane</keyword>
<protein>
    <submittedName>
        <fullName evidence="4">Uncharacterized protein LOC114436282 isoform X1</fullName>
    </submittedName>
</protein>
<feature type="transmembrane region" description="Helical" evidence="1">
    <location>
        <begin position="396"/>
        <end position="418"/>
    </location>
</feature>
<reference evidence="4" key="1">
    <citation type="submission" date="2025-08" db="UniProtKB">
        <authorList>
            <consortium name="RefSeq"/>
        </authorList>
    </citation>
    <scope>IDENTIFICATION</scope>
</reference>
<dbReference type="GeneID" id="114436282"/>
<keyword evidence="1" id="KW-0472">Membrane</keyword>
<keyword evidence="2" id="KW-0732">Signal</keyword>
<sequence length="516" mass="56332">MAGRLLLILIIYSCHELSVGGQSESLPQPALTVTPHVITDTDSVTLSCQTPPSVTASQCDFYIEAEIISSVSCVQNLTGTDLLKTARRRSPAEVKVRCFYTVMLDALKSTSPDSNHTTITINNLRPPQLTVNPLVITETDTVTLNCQTPSGVSDCLFILKQEPAKIFPCLKTLTGTELLSLARQSSPAHVEVTCFYLISHPSPKSQTSTIIIQLHQPTLTVNPRLITETGSVTLSCVTPSLGSECHLYFMRTKIFRNVSCLQTFTGSELLFMAHQSPPAEVEVRCFYTVKNRGGEHKSPHSDTSSISIRDVLETATSQQTPTFSMMTEPAESTTQTRPTLSMTTVSGQTHTVLPHVPTTSLNLTTAKAITDQTLEDLRTSAATTPEPEPTKWMQKLVVAVIGCGVAVGVIFLWAVLFCPHRRSEKRFHKRSHGNITGDLFSMTNMNYDVLIPAGNVEVYNMLTYVPAADDSTVFEPLNSQDPQNVESVTYHVYASIPDEPPAPASEASAYSTVQAH</sequence>
<evidence type="ECO:0000256" key="1">
    <source>
        <dbReference type="SAM" id="Phobius"/>
    </source>
</evidence>
<organism evidence="3 4">
    <name type="scientific">Parambassis ranga</name>
    <name type="common">Indian glassy fish</name>
    <dbReference type="NCBI Taxonomy" id="210632"/>
    <lineage>
        <taxon>Eukaryota</taxon>
        <taxon>Metazoa</taxon>
        <taxon>Chordata</taxon>
        <taxon>Craniata</taxon>
        <taxon>Vertebrata</taxon>
        <taxon>Euteleostomi</taxon>
        <taxon>Actinopterygii</taxon>
        <taxon>Neopterygii</taxon>
        <taxon>Teleostei</taxon>
        <taxon>Neoteleostei</taxon>
        <taxon>Acanthomorphata</taxon>
        <taxon>Ovalentaria</taxon>
        <taxon>Ambassidae</taxon>
        <taxon>Parambassis</taxon>
    </lineage>
</organism>
<dbReference type="OrthoDB" id="8938325at2759"/>
<evidence type="ECO:0000313" key="3">
    <source>
        <dbReference type="Proteomes" id="UP000515145"/>
    </source>
</evidence>
<name>A0A6P7I952_9TELE</name>
<keyword evidence="3" id="KW-1185">Reference proteome</keyword>